<organism evidence="1 2">
    <name type="scientific">Amborella trichopoda</name>
    <dbReference type="NCBI Taxonomy" id="13333"/>
    <lineage>
        <taxon>Eukaryota</taxon>
        <taxon>Viridiplantae</taxon>
        <taxon>Streptophyta</taxon>
        <taxon>Embryophyta</taxon>
        <taxon>Tracheophyta</taxon>
        <taxon>Spermatophyta</taxon>
        <taxon>Magnoliopsida</taxon>
        <taxon>Amborellales</taxon>
        <taxon>Amborellaceae</taxon>
        <taxon>Amborella</taxon>
    </lineage>
</organism>
<dbReference type="EMBL" id="KI392614">
    <property type="protein sequence ID" value="ERN12421.1"/>
    <property type="molecule type" value="Genomic_DNA"/>
</dbReference>
<gene>
    <name evidence="1" type="ORF">AMTR_s00025p00133030</name>
</gene>
<dbReference type="Proteomes" id="UP000017836">
    <property type="component" value="Unassembled WGS sequence"/>
</dbReference>
<reference evidence="2" key="1">
    <citation type="journal article" date="2013" name="Science">
        <title>The Amborella genome and the evolution of flowering plants.</title>
        <authorList>
            <consortium name="Amborella Genome Project"/>
        </authorList>
    </citation>
    <scope>NUCLEOTIDE SEQUENCE [LARGE SCALE GENOMIC DNA]</scope>
</reference>
<keyword evidence="2" id="KW-1185">Reference proteome</keyword>
<evidence type="ECO:0000313" key="2">
    <source>
        <dbReference type="Proteomes" id="UP000017836"/>
    </source>
</evidence>
<proteinExistence type="predicted"/>
<name>W1PX57_AMBTC</name>
<evidence type="ECO:0000313" key="1">
    <source>
        <dbReference type="EMBL" id="ERN12421.1"/>
    </source>
</evidence>
<dbReference type="AlphaFoldDB" id="W1PX57"/>
<dbReference type="Gramene" id="ERN12421">
    <property type="protein sequence ID" value="ERN12421"/>
    <property type="gene ID" value="AMTR_s00025p00133030"/>
</dbReference>
<dbReference type="HOGENOM" id="CLU_2281202_0_0_1"/>
<sequence length="102" mass="11590">MDFHVIPRHHIIRLEASDVNSEREESKRSAMIASRDGTDLSHITPGNYHAGLHVTLMRHVIHRMSHVLTSIAAMLDFHIIEMHIVIGLEANNIKAELVFSIH</sequence>
<protein>
    <submittedName>
        <fullName evidence="1">Uncharacterized protein</fullName>
    </submittedName>
</protein>
<accession>W1PX57</accession>